<accession>A0ABN2K483</accession>
<evidence type="ECO:0000313" key="2">
    <source>
        <dbReference type="EMBL" id="GAA1748024.1"/>
    </source>
</evidence>
<feature type="transmembrane region" description="Helical" evidence="1">
    <location>
        <begin position="144"/>
        <end position="166"/>
    </location>
</feature>
<evidence type="ECO:0000256" key="1">
    <source>
        <dbReference type="SAM" id="Phobius"/>
    </source>
</evidence>
<name>A0ABN2K483_9ACTN</name>
<dbReference type="PANTHER" id="PTHR32251">
    <property type="entry name" value="3-OXO-5-ALPHA-STEROID 4-DEHYDROGENASE"/>
    <property type="match status" value="1"/>
</dbReference>
<comment type="caution">
    <text evidence="2">The sequence shown here is derived from an EMBL/GenBank/DDBJ whole genome shotgun (WGS) entry which is preliminary data.</text>
</comment>
<keyword evidence="1" id="KW-0472">Membrane</keyword>
<keyword evidence="3" id="KW-1185">Reference proteome</keyword>
<feature type="transmembrane region" description="Helical" evidence="1">
    <location>
        <begin position="110"/>
        <end position="132"/>
    </location>
</feature>
<dbReference type="EMBL" id="BAAAME010000005">
    <property type="protein sequence ID" value="GAA1748024.1"/>
    <property type="molecule type" value="Genomic_DNA"/>
</dbReference>
<reference evidence="2 3" key="1">
    <citation type="journal article" date="2019" name="Int. J. Syst. Evol. Microbiol.">
        <title>The Global Catalogue of Microorganisms (GCM) 10K type strain sequencing project: providing services to taxonomists for standard genome sequencing and annotation.</title>
        <authorList>
            <consortium name="The Broad Institute Genomics Platform"/>
            <consortium name="The Broad Institute Genome Sequencing Center for Infectious Disease"/>
            <person name="Wu L."/>
            <person name="Ma J."/>
        </authorList>
    </citation>
    <scope>NUCLEOTIDE SEQUENCE [LARGE SCALE GENOMIC DNA]</scope>
    <source>
        <strain evidence="2 3">JCM 13518</strain>
    </source>
</reference>
<gene>
    <name evidence="2" type="ORF">GCM10009710_30080</name>
</gene>
<feature type="transmembrane region" description="Helical" evidence="1">
    <location>
        <begin position="12"/>
        <end position="32"/>
    </location>
</feature>
<sequence>MNSPISWSDLALNLGLGVAASVVFFGVIMAVATAVKNHSIIDIGWGPGFAVVALVSFLASAGDGGDDTRRVVVLALTAVWGLRLGFHIGKRNLGHGEDPRYTRLLASRKSGSLVAFLVKQIYGLQAFLLFVVSLPVQFAMYQSAPLGVIGWIGVALWTIGFVFEAVGDWQLARFKADPANEGRIMDRGLWAWTRHPNYFGDACVWVGLFVLALGHWSGIVTVVAPIVMVKLLVSYSGKKLLEKGMRRKRGEAYEHYIATTSGFFPRPPRRRPAPSATADR</sequence>
<evidence type="ECO:0000313" key="3">
    <source>
        <dbReference type="Proteomes" id="UP001501057"/>
    </source>
</evidence>
<keyword evidence="1" id="KW-1133">Transmembrane helix</keyword>
<dbReference type="InterPro" id="IPR010721">
    <property type="entry name" value="UstE-like"/>
</dbReference>
<dbReference type="Gene3D" id="1.20.120.1630">
    <property type="match status" value="1"/>
</dbReference>
<proteinExistence type="predicted"/>
<dbReference type="Proteomes" id="UP001501057">
    <property type="component" value="Unassembled WGS sequence"/>
</dbReference>
<feature type="transmembrane region" description="Helical" evidence="1">
    <location>
        <begin position="71"/>
        <end position="89"/>
    </location>
</feature>
<organism evidence="2 3">
    <name type="scientific">Aeromicrobium alkaliterrae</name>
    <dbReference type="NCBI Taxonomy" id="302168"/>
    <lineage>
        <taxon>Bacteria</taxon>
        <taxon>Bacillati</taxon>
        <taxon>Actinomycetota</taxon>
        <taxon>Actinomycetes</taxon>
        <taxon>Propionibacteriales</taxon>
        <taxon>Nocardioidaceae</taxon>
        <taxon>Aeromicrobium</taxon>
    </lineage>
</organism>
<dbReference type="PANTHER" id="PTHR32251:SF17">
    <property type="entry name" value="STEROID 5-ALPHA REDUCTASE C-TERMINAL DOMAIN-CONTAINING PROTEIN"/>
    <property type="match status" value="1"/>
</dbReference>
<keyword evidence="1" id="KW-0812">Transmembrane</keyword>
<dbReference type="PROSITE" id="PS50244">
    <property type="entry name" value="S5A_REDUCTASE"/>
    <property type="match status" value="1"/>
</dbReference>
<dbReference type="Pfam" id="PF06966">
    <property type="entry name" value="DUF1295"/>
    <property type="match status" value="1"/>
</dbReference>
<feature type="transmembrane region" description="Helical" evidence="1">
    <location>
        <begin position="198"/>
        <end position="216"/>
    </location>
</feature>
<feature type="transmembrane region" description="Helical" evidence="1">
    <location>
        <begin position="39"/>
        <end position="59"/>
    </location>
</feature>
<protein>
    <submittedName>
        <fullName evidence="2">DUF1295 domain-containing protein</fullName>
    </submittedName>
</protein>
<dbReference type="RefSeq" id="WP_344203069.1">
    <property type="nucleotide sequence ID" value="NZ_BAAAME010000005.1"/>
</dbReference>